<dbReference type="Proteomes" id="UP000093695">
    <property type="component" value="Chromosome"/>
</dbReference>
<dbReference type="InterPro" id="IPR010310">
    <property type="entry name" value="T7SS_ESAT-6-like"/>
</dbReference>
<name>A0A193BUN2_AMYOR</name>
<reference evidence="2 3" key="1">
    <citation type="journal article" date="2015" name="Genome Announc.">
        <title>Draft Genome Sequence of Norvancomycin-Producing Strain Amycolatopsis orientalis CPCC200066.</title>
        <authorList>
            <person name="Lei X."/>
            <person name="Yuan F."/>
            <person name="Shi Y."/>
            <person name="Li X."/>
            <person name="Wang L."/>
            <person name="Hong B."/>
        </authorList>
    </citation>
    <scope>NUCLEOTIDE SEQUENCE [LARGE SCALE GENOMIC DNA]</scope>
    <source>
        <strain evidence="2 3">B-37</strain>
    </source>
</reference>
<dbReference type="RefSeq" id="WP_044851378.1">
    <property type="nucleotide sequence ID" value="NZ_CP016174.1"/>
</dbReference>
<evidence type="ECO:0008006" key="4">
    <source>
        <dbReference type="Google" id="ProtNLM"/>
    </source>
</evidence>
<dbReference type="InterPro" id="IPR036689">
    <property type="entry name" value="ESAT-6-like_sf"/>
</dbReference>
<sequence>MTASEPVPTVDPALETLTFEQLAQLVNEISPEVFYERARAFDAAVTRLEQVQDDLAHATRELWDAWRGAGADSFAEAVREVSAQGNTVIQALASPGCGATLRRAGEALTLAQQRIRDLQAQKREGDLQAARQIVHELGIAYQEVGAAITPLPGAEIGIAANDQGVLPAASTGATPVMGGVRLPIEGDAGRFGDSAGTHGGGAIVPLMATVPSNGSLPAGEADRHGDARPGALDDSDNCASQHVVPAVLGKGMPVAPVVPGETGDVTLDGREAGALVAVLGRPGGTQAATRDQGRKKPRERSEGESTASESDESRVTPKAPNADITSHGPSTRAGSVPKVEVAASAGPIPADAPATVPASPEPVKAPAHATATVASPPAPATPAAPSALPGTATTPAEIGKTHPLPPGSGAGLPGNATPVTPGVPVGDASLPGALPASPAFRPVTGAFDASSTIGLTPVIPGGGGPARIPGETMHGAAGGFMAPMLGGAHETDNDRQPAGLLGVDPKIWEGSGSVPHVLGRRASAPLAESSDLDAAKKKAMDMVDSVLGRSEHKEDDPAAE</sequence>
<feature type="region of interest" description="Disordered" evidence="1">
    <location>
        <begin position="512"/>
        <end position="533"/>
    </location>
</feature>
<accession>A0A193BUN2</accession>
<feature type="region of interest" description="Disordered" evidence="1">
    <location>
        <begin position="211"/>
        <end position="237"/>
    </location>
</feature>
<dbReference type="EMBL" id="CP016174">
    <property type="protein sequence ID" value="ANN15884.1"/>
    <property type="molecule type" value="Genomic_DNA"/>
</dbReference>
<feature type="compositionally biased region" description="Low complexity" evidence="1">
    <location>
        <begin position="365"/>
        <end position="375"/>
    </location>
</feature>
<feature type="compositionally biased region" description="Polar residues" evidence="1">
    <location>
        <begin position="323"/>
        <end position="333"/>
    </location>
</feature>
<dbReference type="AlphaFoldDB" id="A0A193BUN2"/>
<feature type="compositionally biased region" description="Low complexity" evidence="1">
    <location>
        <begin position="383"/>
        <end position="396"/>
    </location>
</feature>
<feature type="compositionally biased region" description="Basic and acidic residues" evidence="1">
    <location>
        <begin position="291"/>
        <end position="303"/>
    </location>
</feature>
<proteinExistence type="predicted"/>
<dbReference type="Pfam" id="PF06013">
    <property type="entry name" value="WXG100"/>
    <property type="match status" value="1"/>
</dbReference>
<dbReference type="SUPFAM" id="SSF140453">
    <property type="entry name" value="EsxAB dimer-like"/>
    <property type="match status" value="1"/>
</dbReference>
<dbReference type="Gene3D" id="1.10.287.1060">
    <property type="entry name" value="ESAT-6-like"/>
    <property type="match status" value="1"/>
</dbReference>
<organism evidence="2 3">
    <name type="scientific">Amycolatopsis orientalis</name>
    <name type="common">Nocardia orientalis</name>
    <dbReference type="NCBI Taxonomy" id="31958"/>
    <lineage>
        <taxon>Bacteria</taxon>
        <taxon>Bacillati</taxon>
        <taxon>Actinomycetota</taxon>
        <taxon>Actinomycetes</taxon>
        <taxon>Pseudonocardiales</taxon>
        <taxon>Pseudonocardiaceae</taxon>
        <taxon>Amycolatopsis</taxon>
    </lineage>
</organism>
<evidence type="ECO:0000313" key="2">
    <source>
        <dbReference type="EMBL" id="ANN15884.1"/>
    </source>
</evidence>
<feature type="region of interest" description="Disordered" evidence="1">
    <location>
        <begin position="278"/>
        <end position="338"/>
    </location>
</feature>
<evidence type="ECO:0000313" key="3">
    <source>
        <dbReference type="Proteomes" id="UP000093695"/>
    </source>
</evidence>
<feature type="region of interest" description="Disordered" evidence="1">
    <location>
        <begin position="350"/>
        <end position="424"/>
    </location>
</feature>
<gene>
    <name evidence="2" type="ORF">SD37_09665</name>
</gene>
<protein>
    <recommendedName>
        <fullName evidence="4">WXG100 family type VII secretion target</fullName>
    </recommendedName>
</protein>
<keyword evidence="3" id="KW-1185">Reference proteome</keyword>
<dbReference type="KEGG" id="aori:SD37_09665"/>
<evidence type="ECO:0000256" key="1">
    <source>
        <dbReference type="SAM" id="MobiDB-lite"/>
    </source>
</evidence>